<reference evidence="3" key="3">
    <citation type="journal article" date="2022" name="Int. J. Syst. Evol. Microbiol.">
        <title>Caproicibacterium lactatifermentans sp. nov., isolated from pit clay used for the production of Chinese strong aroma-type liquor.</title>
        <authorList>
            <person name="Wang H."/>
            <person name="Gu Y."/>
            <person name="Zhao D."/>
            <person name="Qiao Z."/>
            <person name="Zheng J."/>
            <person name="Gao J."/>
            <person name="Ren C."/>
            <person name="Xu Y."/>
        </authorList>
    </citation>
    <scope>NUCLEOTIDE SEQUENCE</scope>
    <source>
        <strain evidence="3">JNU-WLY1368</strain>
    </source>
</reference>
<dbReference type="EMBL" id="CP046051">
    <property type="protein sequence ID" value="QKN24511.1"/>
    <property type="molecule type" value="Genomic_DNA"/>
</dbReference>
<evidence type="ECO:0000313" key="5">
    <source>
        <dbReference type="Proteomes" id="UP000509623"/>
    </source>
</evidence>
<evidence type="ECO:0000313" key="4">
    <source>
        <dbReference type="Proteomes" id="UP000501316"/>
    </source>
</evidence>
<reference evidence="4 5" key="1">
    <citation type="submission" date="2019-11" db="EMBL/GenBank/DDBJ databases">
        <authorList>
            <person name="Ren C."/>
            <person name="Wang H."/>
            <person name="Xu Y."/>
        </authorList>
    </citation>
    <scope>NUCLEOTIDE SEQUENCE [LARGE SCALE GENOMIC DNA]</scope>
    <source>
        <strain evidence="5">JNU-WLY1368</strain>
        <strain evidence="2 4">LBM 19010</strain>
    </source>
</reference>
<reference evidence="3" key="2">
    <citation type="journal article" date="2021" name="Appl. Environ. Microbiol.">
        <title>Adaptability of a Caproate-Producing Bacterium Contributes to Its Dominance in an Anaerobic Fermentation System.</title>
        <authorList>
            <person name="Wang H."/>
            <person name="Gu Y."/>
            <person name="Zhou W."/>
            <person name="Zhao D."/>
            <person name="Qiao Z."/>
            <person name="Zheng J."/>
            <person name="Gao J."/>
            <person name="Chen X."/>
            <person name="Ren C."/>
            <person name="Xu Y."/>
        </authorList>
    </citation>
    <scope>NUCLEOTIDE SEQUENCE</scope>
    <source>
        <strain evidence="3">JNU-WLY1368</strain>
    </source>
</reference>
<dbReference type="SUPFAM" id="SSF53807">
    <property type="entry name" value="Helical backbone' metal receptor"/>
    <property type="match status" value="1"/>
</dbReference>
<dbReference type="PANTHER" id="PTHR42956:SF1">
    <property type="entry name" value="NITROGENASE IRON-MOLYBDENUM COFACTOR BIOSYNTHESIS PROTEIN NIFE"/>
    <property type="match status" value="1"/>
</dbReference>
<dbReference type="InterPro" id="IPR049939">
    <property type="entry name" value="NifE-like"/>
</dbReference>
<feature type="domain" description="Nitrogenase/oxidoreductase component 1" evidence="1">
    <location>
        <begin position="49"/>
        <end position="294"/>
    </location>
</feature>
<dbReference type="AlphaFoldDB" id="A0A859DX03"/>
<dbReference type="Gene3D" id="3.40.50.1980">
    <property type="entry name" value="Nitrogenase molybdenum iron protein domain"/>
    <property type="match status" value="2"/>
</dbReference>
<proteinExistence type="predicted"/>
<sequence>MKQMAEAFYRTAAQLVSGGYGALPQEFQSVKHLIYSSPATLAFNSPGAQGFGVKRAGLAIPGSVMLLVSPGCCGRNTIALGPAGSGGDRMFYLLLDEADIVTGRHLSKIPAAVQEVCASCRTKPSAVMLCITCVDALLGTDMERVCRRAEEAAHVPVVPCYMYALTRDGRHPPMTAVRKSVYSLLKPLPKKADAMNILGFFAPLRDDCELYRLFRKAGVHHIREISRCPSFDAYLSMAQANFNLVLNSEARPAAQWMEQSLQIPSIELTRMYQLDKIETQYHLLAQALEIPWEDGPDKDASQAEIHRFRQNYGPAVFTVGEIANADPFELSLALLRYGFSVSEIYGTINKVNFRFIQKIAERSPNTKVYSNLSPTMLFYRPTPAEADIAIGKDAAYYHPECPHVLWCSEVQPFGYAGVRGLFQALSHAVEGRTK</sequence>
<dbReference type="GO" id="GO:0016491">
    <property type="term" value="F:oxidoreductase activity"/>
    <property type="evidence" value="ECO:0007669"/>
    <property type="project" value="InterPro"/>
</dbReference>
<name>A0A859DX03_9FIRM</name>
<dbReference type="PANTHER" id="PTHR42956">
    <property type="entry name" value="NITROGENASE IRON-MOLYBDENUM COFACTOR BIOSYNTHESIS PROTEIN NIFE"/>
    <property type="match status" value="1"/>
</dbReference>
<evidence type="ECO:0000259" key="1">
    <source>
        <dbReference type="Pfam" id="PF00148"/>
    </source>
</evidence>
<dbReference type="Proteomes" id="UP000509623">
    <property type="component" value="Chromosome"/>
</dbReference>
<gene>
    <name evidence="2" type="ORF">GJQ69_08515</name>
    <name evidence="3" type="ORF">GKP14_05275</name>
</gene>
<dbReference type="Proteomes" id="UP000501316">
    <property type="component" value="Chromosome"/>
</dbReference>
<dbReference type="EMBL" id="CP046161">
    <property type="protein sequence ID" value="QKO30475.1"/>
    <property type="molecule type" value="Genomic_DNA"/>
</dbReference>
<keyword evidence="5" id="KW-1185">Reference proteome</keyword>
<accession>A0A859DX03</accession>
<dbReference type="Pfam" id="PF00148">
    <property type="entry name" value="Oxidored_nitro"/>
    <property type="match status" value="1"/>
</dbReference>
<dbReference type="InterPro" id="IPR000510">
    <property type="entry name" value="Nase/OxRdtase_comp1"/>
</dbReference>
<evidence type="ECO:0000313" key="3">
    <source>
        <dbReference type="EMBL" id="QKO30475.1"/>
    </source>
</evidence>
<evidence type="ECO:0000313" key="2">
    <source>
        <dbReference type="EMBL" id="QKN24511.1"/>
    </source>
</evidence>
<organism evidence="2 4">
    <name type="scientific">Caproicibacterium lactatifermentans</name>
    <dbReference type="NCBI Taxonomy" id="2666138"/>
    <lineage>
        <taxon>Bacteria</taxon>
        <taxon>Bacillati</taxon>
        <taxon>Bacillota</taxon>
        <taxon>Clostridia</taxon>
        <taxon>Eubacteriales</taxon>
        <taxon>Oscillospiraceae</taxon>
        <taxon>Caproicibacterium</taxon>
    </lineage>
</organism>
<protein>
    <submittedName>
        <fullName evidence="2">Oxidoreductase</fullName>
    </submittedName>
</protein>
<dbReference type="KEGG" id="clf:GJQ69_08515"/>